<reference evidence="1 2" key="1">
    <citation type="journal article" date="2017" name="BMC Genomics">
        <title>Whole-genome assembly of Babesia ovata and comparative genomics between closely related pathogens.</title>
        <authorList>
            <person name="Yamagishi J."/>
            <person name="Asada M."/>
            <person name="Hakimi H."/>
            <person name="Tanaka T.Q."/>
            <person name="Sugimoto C."/>
            <person name="Kawazu S."/>
        </authorList>
    </citation>
    <scope>NUCLEOTIDE SEQUENCE [LARGE SCALE GENOMIC DNA]</scope>
    <source>
        <strain evidence="1 2">Miyake</strain>
    </source>
</reference>
<dbReference type="VEuPathDB" id="PiroplasmaDB:BOVATA_000350"/>
<sequence>MPLRGSIRIEMAEIHVVPEKQRSELPRGFRDVGAGHQGGTHLHEVSQGPLVEVDRMLAYVAVRLQLLVLIRLVQVLRDCVVQQVAQVVVQGQQAVGVEEALEKGRDLKGERERLHDVGRRKSRVNHLQRYVQCHTGVLLARPAHHRRDDMRPRLCQHLHAFLEVAKELVEVRQLEVGHCCIYLGRLVHIRPCAGLHLRERFGEQVDPALVVGHADIVHQLLQLGQLVRYVCVATRHTNCGHFVSI</sequence>
<dbReference type="EMBL" id="BDSA01000001">
    <property type="protein sequence ID" value="GBE58542.1"/>
    <property type="molecule type" value="Genomic_DNA"/>
</dbReference>
<evidence type="ECO:0000313" key="2">
    <source>
        <dbReference type="Proteomes" id="UP000236319"/>
    </source>
</evidence>
<name>A0A2H6K6D3_9APIC</name>
<gene>
    <name evidence="1" type="ORF">BOVATA_000350</name>
</gene>
<dbReference type="OrthoDB" id="10686071at2759"/>
<accession>A0A2H6K6D3</accession>
<dbReference type="RefSeq" id="XP_028864785.1">
    <property type="nucleotide sequence ID" value="XM_029008952.1"/>
</dbReference>
<comment type="caution">
    <text evidence="1">The sequence shown here is derived from an EMBL/GenBank/DDBJ whole genome shotgun (WGS) entry which is preliminary data.</text>
</comment>
<organism evidence="1 2">
    <name type="scientific">Babesia ovata</name>
    <dbReference type="NCBI Taxonomy" id="189622"/>
    <lineage>
        <taxon>Eukaryota</taxon>
        <taxon>Sar</taxon>
        <taxon>Alveolata</taxon>
        <taxon>Apicomplexa</taxon>
        <taxon>Aconoidasida</taxon>
        <taxon>Piroplasmida</taxon>
        <taxon>Babesiidae</taxon>
        <taxon>Babesia</taxon>
    </lineage>
</organism>
<protein>
    <submittedName>
        <fullName evidence="1">Uncharacterized protein</fullName>
    </submittedName>
</protein>
<dbReference type="Proteomes" id="UP000236319">
    <property type="component" value="Unassembled WGS sequence"/>
</dbReference>
<proteinExistence type="predicted"/>
<dbReference type="GeneID" id="39872312"/>
<dbReference type="AlphaFoldDB" id="A0A2H6K6D3"/>
<evidence type="ECO:0000313" key="1">
    <source>
        <dbReference type="EMBL" id="GBE58542.1"/>
    </source>
</evidence>
<keyword evidence="2" id="KW-1185">Reference proteome</keyword>